<dbReference type="OrthoDB" id="9770435at2"/>
<reference evidence="4" key="1">
    <citation type="submission" date="2016-11" db="EMBL/GenBank/DDBJ databases">
        <authorList>
            <person name="Varghese N."/>
            <person name="Submissions S."/>
        </authorList>
    </citation>
    <scope>NUCLEOTIDE SEQUENCE [LARGE SCALE GENOMIC DNA]</scope>
    <source>
        <strain evidence="4">DSM 19858</strain>
    </source>
</reference>
<dbReference type="InterPro" id="IPR013702">
    <property type="entry name" value="FIST_domain_N"/>
</dbReference>
<dbReference type="STRING" id="192903.SAMN04488513_103302"/>
<dbReference type="Pfam" id="PF10442">
    <property type="entry name" value="FIST_C"/>
    <property type="match status" value="1"/>
</dbReference>
<feature type="domain" description="FIST" evidence="1">
    <location>
        <begin position="25"/>
        <end position="218"/>
    </location>
</feature>
<dbReference type="Pfam" id="PF08495">
    <property type="entry name" value="FIST"/>
    <property type="match status" value="1"/>
</dbReference>
<dbReference type="Proteomes" id="UP000184543">
    <property type="component" value="Unassembled WGS sequence"/>
</dbReference>
<protein>
    <submittedName>
        <fullName evidence="3">Uncharacterized conserved protein, contains FIST_N domain</fullName>
    </submittedName>
</protein>
<dbReference type="PANTHER" id="PTHR40252:SF2">
    <property type="entry name" value="BLR0328 PROTEIN"/>
    <property type="match status" value="1"/>
</dbReference>
<evidence type="ECO:0000313" key="4">
    <source>
        <dbReference type="Proteomes" id="UP000184543"/>
    </source>
</evidence>
<keyword evidence="4" id="KW-1185">Reference proteome</keyword>
<dbReference type="RefSeq" id="WP_072993651.1">
    <property type="nucleotide sequence ID" value="NZ_FQYU01000003.1"/>
</dbReference>
<dbReference type="InterPro" id="IPR019494">
    <property type="entry name" value="FIST_C"/>
</dbReference>
<gene>
    <name evidence="3" type="ORF">SAMN04488513_103302</name>
</gene>
<organism evidence="3 4">
    <name type="scientific">Pseudozobellia thermophila</name>
    <dbReference type="NCBI Taxonomy" id="192903"/>
    <lineage>
        <taxon>Bacteria</taxon>
        <taxon>Pseudomonadati</taxon>
        <taxon>Bacteroidota</taxon>
        <taxon>Flavobacteriia</taxon>
        <taxon>Flavobacteriales</taxon>
        <taxon>Flavobacteriaceae</taxon>
        <taxon>Pseudozobellia</taxon>
    </lineage>
</organism>
<evidence type="ECO:0000259" key="1">
    <source>
        <dbReference type="SMART" id="SM00897"/>
    </source>
</evidence>
<dbReference type="EMBL" id="FQYU01000003">
    <property type="protein sequence ID" value="SHJ28720.1"/>
    <property type="molecule type" value="Genomic_DNA"/>
</dbReference>
<dbReference type="PANTHER" id="PTHR40252">
    <property type="entry name" value="BLR0328 PROTEIN"/>
    <property type="match status" value="1"/>
</dbReference>
<evidence type="ECO:0000259" key="2">
    <source>
        <dbReference type="SMART" id="SM01204"/>
    </source>
</evidence>
<proteinExistence type="predicted"/>
<feature type="domain" description="FIST C-domain" evidence="2">
    <location>
        <begin position="219"/>
        <end position="357"/>
    </location>
</feature>
<dbReference type="SMART" id="SM01204">
    <property type="entry name" value="FIST_C"/>
    <property type="match status" value="1"/>
</dbReference>
<name>A0A1M6I2U3_9FLAO</name>
<dbReference type="AlphaFoldDB" id="A0A1M6I2U3"/>
<evidence type="ECO:0000313" key="3">
    <source>
        <dbReference type="EMBL" id="SHJ28720.1"/>
    </source>
</evidence>
<sequence>MKIVQAIKHKGSDWNFTTPKTELVKPLVLVFGDRYQLEAENCYEEVLQLFPDGHIVFGSTSGEILKKNVYENSAVLTAIEFERSTFIVKSKNLTDYNGDDTLLGQELMAEFATEKLKHVFIVSEGSSVNGSTLITGLEKSKHDGIGLSGGLCGDDSRFERTLCSYNTNPKEGEIIAIGLYGESLEITSANFGGWSVFGPLRTTTRSKGNVLYELDGKPALDLYKQYLGDKAKDLPKSALFYPLNVDVHDGSEPLVRTILTIDEKENSMTLAGNVPEGSSVQLMMSTVDDIAEGARQAAQLAVSLRKTKTELALLVSCVGRKLVMDQRTEDEVEEVIDVIGKQAAVTGFYSYGEMAPFAGQGKCKLHNQTMTLTLLSE</sequence>
<accession>A0A1M6I2U3</accession>
<dbReference type="SMART" id="SM00897">
    <property type="entry name" value="FIST"/>
    <property type="match status" value="1"/>
</dbReference>